<accession>A0A6I5RN80</accession>
<evidence type="ECO:0000256" key="1">
    <source>
        <dbReference type="SAM" id="MobiDB-lite"/>
    </source>
</evidence>
<sequence length="156" mass="17133">MALRLTKNEQNTSETKWVDYDADTKVRLARIDNPHYAVALERERRKLRNTDAQFATGVVGIVPGETTEHQTQCKLLSQFIVLDWSGVQDEDGNPLPYSPEVGEQMLDSNVEFFLFVLREASASTLEAQEAMAETVGKSSPGSSGKRSGAAVAKSAK</sequence>
<reference evidence="2 3" key="1">
    <citation type="submission" date="2020-02" db="EMBL/GenBank/DDBJ databases">
        <title>Broccoli isolated Pseudomonas sp.</title>
        <authorList>
            <person name="Fujikawa T."/>
            <person name="Sawada H."/>
        </authorList>
    </citation>
    <scope>NUCLEOTIDE SEQUENCE [LARGE SCALE GENOMIC DNA]</scope>
    <source>
        <strain evidence="2 3">JCM 32154</strain>
    </source>
</reference>
<evidence type="ECO:0008006" key="4">
    <source>
        <dbReference type="Google" id="ProtNLM"/>
    </source>
</evidence>
<evidence type="ECO:0000313" key="3">
    <source>
        <dbReference type="Proteomes" id="UP000471751"/>
    </source>
</evidence>
<dbReference type="Proteomes" id="UP000471751">
    <property type="component" value="Unassembled WGS sequence"/>
</dbReference>
<evidence type="ECO:0000313" key="2">
    <source>
        <dbReference type="EMBL" id="NES09303.1"/>
    </source>
</evidence>
<keyword evidence="3" id="KW-1185">Reference proteome</keyword>
<protein>
    <recommendedName>
        <fullName evidence="4">Tail assembly chaperone</fullName>
    </recommendedName>
</protein>
<dbReference type="RefSeq" id="WP_163933447.1">
    <property type="nucleotide sequence ID" value="NZ_BMQU01000023.1"/>
</dbReference>
<comment type="caution">
    <text evidence="2">The sequence shown here is derived from an EMBL/GenBank/DDBJ whole genome shotgun (WGS) entry which is preliminary data.</text>
</comment>
<dbReference type="EMBL" id="JAAHBT010000048">
    <property type="protein sequence ID" value="NES09303.1"/>
    <property type="molecule type" value="Genomic_DNA"/>
</dbReference>
<proteinExistence type="predicted"/>
<organism evidence="2 3">
    <name type="scientific">Pseudomonas laurentiana</name>
    <dbReference type="NCBI Taxonomy" id="2364649"/>
    <lineage>
        <taxon>Bacteria</taxon>
        <taxon>Pseudomonadati</taxon>
        <taxon>Pseudomonadota</taxon>
        <taxon>Gammaproteobacteria</taxon>
        <taxon>Pseudomonadales</taxon>
        <taxon>Pseudomonadaceae</taxon>
        <taxon>Pseudomonas</taxon>
    </lineage>
</organism>
<gene>
    <name evidence="2" type="ORF">G3O07_05490</name>
</gene>
<name>A0A6I5RN80_9PSED</name>
<feature type="compositionally biased region" description="Low complexity" evidence="1">
    <location>
        <begin position="136"/>
        <end position="148"/>
    </location>
</feature>
<feature type="region of interest" description="Disordered" evidence="1">
    <location>
        <begin position="131"/>
        <end position="156"/>
    </location>
</feature>
<dbReference type="AlphaFoldDB" id="A0A6I5RN80"/>